<evidence type="ECO:0000313" key="4">
    <source>
        <dbReference type="Ensembl" id="ENSNFUP00015001148.1"/>
    </source>
</evidence>
<dbReference type="AlphaFoldDB" id="A0A1A8ANM3"/>
<evidence type="ECO:0000313" key="3">
    <source>
        <dbReference type="EMBL" id="SBP56268.1"/>
    </source>
</evidence>
<dbReference type="Proteomes" id="UP000822369">
    <property type="component" value="Chromosome 8"/>
</dbReference>
<dbReference type="EMBL" id="HAEJ01005856">
    <property type="protein sequence ID" value="SBS46313.1"/>
    <property type="molecule type" value="Transcribed_RNA"/>
</dbReference>
<dbReference type="Gene3D" id="1.20.1250.10">
    <property type="match status" value="1"/>
</dbReference>
<proteinExistence type="predicted"/>
<evidence type="ECO:0000256" key="1">
    <source>
        <dbReference type="SAM" id="MobiDB-lite"/>
    </source>
</evidence>
<dbReference type="SUPFAM" id="SSF47266">
    <property type="entry name" value="4-helical cytokines"/>
    <property type="match status" value="1"/>
</dbReference>
<evidence type="ECO:0000313" key="5">
    <source>
        <dbReference type="Proteomes" id="UP000694548"/>
    </source>
</evidence>
<dbReference type="OrthoDB" id="8813321at2759"/>
<sequence>MPGKRSRGISREDGSKIAFTRAAETAKLLQHECALLLELYRKREHFPVEVADGTQVSVPLPSSQLDTGSKLWRLHSALLQCRALLERAIAREDEELGDGEKGEYEERRERMKNRLSYLLNHTEKLLKATDGNILAPDLEGLELNGPNVLFKLKLWVYRIYRDVEHWSKVAVTLLNELSSENPNERQRLMRSTRGRVESGSKRRKWK</sequence>
<dbReference type="InterPro" id="IPR009079">
    <property type="entry name" value="4_helix_cytokine-like_core"/>
</dbReference>
<dbReference type="GO" id="GO:0043524">
    <property type="term" value="P:negative regulation of neuron apoptotic process"/>
    <property type="evidence" value="ECO:0007669"/>
    <property type="project" value="InterPro"/>
</dbReference>
<reference evidence="4" key="5">
    <citation type="submission" date="2025-05" db="UniProtKB">
        <authorList>
            <consortium name="Ensembl"/>
        </authorList>
    </citation>
    <scope>IDENTIFICATION</scope>
</reference>
<evidence type="ECO:0000313" key="2">
    <source>
        <dbReference type="EMBL" id="KAF7217851.1"/>
    </source>
</evidence>
<dbReference type="GO" id="GO:0005127">
    <property type="term" value="F:ciliary neurotrophic factor receptor binding"/>
    <property type="evidence" value="ECO:0007669"/>
    <property type="project" value="InterPro"/>
</dbReference>
<dbReference type="PANTHER" id="PTHR15196">
    <property type="entry name" value="CILIARY NEUROTROPHIC FACTOR"/>
    <property type="match status" value="1"/>
</dbReference>
<name>A0A1A8ANM3_NOTFU</name>
<dbReference type="EMBL" id="HADY01017783">
    <property type="protein sequence ID" value="SBP56268.1"/>
    <property type="molecule type" value="Transcribed_RNA"/>
</dbReference>
<dbReference type="GeneTree" id="ENSGT00540000073610"/>
<reference evidence="2" key="4">
    <citation type="submission" date="2020-03" db="EMBL/GenBank/DDBJ databases">
        <title>Intra-Species Differences in Population Size shape Life History and Genome Evolution.</title>
        <authorList>
            <person name="Willemsen D."/>
            <person name="Cui R."/>
            <person name="Valenzano D.R."/>
        </authorList>
    </citation>
    <scope>NUCLEOTIDE SEQUENCE</scope>
    <source>
        <strain evidence="2">GRZ</strain>
        <tissue evidence="2">Whole</tissue>
    </source>
</reference>
<dbReference type="Proteomes" id="UP000694548">
    <property type="component" value="Chromosome sgr02"/>
</dbReference>
<dbReference type="Ensembl" id="ENSNFUT00015001255.1">
    <property type="protein sequence ID" value="ENSNFUP00015001148.1"/>
    <property type="gene ID" value="ENSNFUG00015000697.1"/>
</dbReference>
<protein>
    <submittedName>
        <fullName evidence="2">LOC107375193-like protein</fullName>
    </submittedName>
</protein>
<dbReference type="InterPro" id="IPR000151">
    <property type="entry name" value="Ciliary_neurotrophic_fac_CNTF"/>
</dbReference>
<organism evidence="3">
    <name type="scientific">Nothobranchius furzeri</name>
    <name type="common">Turquoise killifish</name>
    <dbReference type="NCBI Taxonomy" id="105023"/>
    <lineage>
        <taxon>Eukaryota</taxon>
        <taxon>Metazoa</taxon>
        <taxon>Chordata</taxon>
        <taxon>Craniata</taxon>
        <taxon>Vertebrata</taxon>
        <taxon>Euteleostomi</taxon>
        <taxon>Actinopterygii</taxon>
        <taxon>Neopterygii</taxon>
        <taxon>Teleostei</taxon>
        <taxon>Neoteleostei</taxon>
        <taxon>Acanthomorphata</taxon>
        <taxon>Ovalentaria</taxon>
        <taxon>Atherinomorphae</taxon>
        <taxon>Cyprinodontiformes</taxon>
        <taxon>Nothobranchiidae</taxon>
        <taxon>Nothobranchius</taxon>
    </lineage>
</organism>
<keyword evidence="5" id="KW-1185">Reference proteome</keyword>
<dbReference type="GO" id="GO:0070120">
    <property type="term" value="P:ciliary neurotrophic factor-mediated signaling pathway"/>
    <property type="evidence" value="ECO:0007669"/>
    <property type="project" value="InterPro"/>
</dbReference>
<reference evidence="3" key="3">
    <citation type="submission" date="2016-06" db="EMBL/GenBank/DDBJ databases">
        <title>The genome of a short-lived fish provides insights into sex chromosome evolution and the genetic control of aging.</title>
        <authorList>
            <person name="Reichwald K."/>
            <person name="Felder M."/>
            <person name="Petzold A."/>
            <person name="Koch P."/>
            <person name="Groth M."/>
            <person name="Platzer M."/>
        </authorList>
    </citation>
    <scope>NUCLEOTIDE SEQUENCE</scope>
    <source>
        <tissue evidence="3">Brain</tissue>
    </source>
</reference>
<reference evidence="3" key="2">
    <citation type="submission" date="2016-05" db="EMBL/GenBank/DDBJ databases">
        <authorList>
            <person name="Lavstsen T."/>
            <person name="Jespersen J.S."/>
        </authorList>
    </citation>
    <scope>NUCLEOTIDE SEQUENCE</scope>
    <source>
        <tissue evidence="3">Brain</tissue>
    </source>
</reference>
<dbReference type="OMA" id="DKLWRLH"/>
<gene>
    <name evidence="3" type="primary">Nfu_g_1_018191</name>
    <name evidence="4" type="synonym">cntf</name>
    <name evidence="2" type="ORF">G4P62_002457</name>
</gene>
<dbReference type="PANTHER" id="PTHR15196:SF1">
    <property type="entry name" value="CILIARY NEUROTROPHIC FACTOR"/>
    <property type="match status" value="1"/>
</dbReference>
<dbReference type="EMBL" id="JAAVVJ010000008">
    <property type="protein sequence ID" value="KAF7217851.1"/>
    <property type="molecule type" value="Genomic_DNA"/>
</dbReference>
<feature type="region of interest" description="Disordered" evidence="1">
    <location>
        <begin position="181"/>
        <end position="206"/>
    </location>
</feature>
<dbReference type="GeneID" id="107375193"/>
<reference evidence="4" key="1">
    <citation type="submission" date="2014-08" db="EMBL/GenBank/DDBJ databases">
        <authorList>
            <person name="Senf B."/>
            <person name="Petzold A."/>
            <person name="Downie B.R."/>
            <person name="Koch P."/>
            <person name="Platzer M."/>
        </authorList>
    </citation>
    <scope>NUCLEOTIDE SEQUENCE [LARGE SCALE GENOMIC DNA]</scope>
    <source>
        <strain evidence="4">GRZ</strain>
    </source>
</reference>
<accession>A0A1A8ANM3</accession>
<dbReference type="Bgee" id="ENSNFUG00015000697">
    <property type="expression patterns" value="Expressed in caudal fin and 2 other cell types or tissues"/>
</dbReference>
<dbReference type="KEGG" id="nfu:107375193"/>